<name>A0ABU9Y8H2_9SPHN</name>
<evidence type="ECO:0000313" key="3">
    <source>
        <dbReference type="EMBL" id="MEN2792118.1"/>
    </source>
</evidence>
<dbReference type="Proteomes" id="UP001419910">
    <property type="component" value="Unassembled WGS sequence"/>
</dbReference>
<organism evidence="3 4">
    <name type="scientific">Sphingomonas oligophenolica</name>
    <dbReference type="NCBI Taxonomy" id="301154"/>
    <lineage>
        <taxon>Bacteria</taxon>
        <taxon>Pseudomonadati</taxon>
        <taxon>Pseudomonadota</taxon>
        <taxon>Alphaproteobacteria</taxon>
        <taxon>Sphingomonadales</taxon>
        <taxon>Sphingomonadaceae</taxon>
        <taxon>Sphingomonas</taxon>
    </lineage>
</organism>
<comment type="caution">
    <text evidence="3">The sequence shown here is derived from an EMBL/GenBank/DDBJ whole genome shotgun (WGS) entry which is preliminary data.</text>
</comment>
<feature type="chain" id="PRO_5046199049" description="Lipoprotein" evidence="2">
    <location>
        <begin position="21"/>
        <end position="178"/>
    </location>
</feature>
<feature type="signal peptide" evidence="2">
    <location>
        <begin position="1"/>
        <end position="20"/>
    </location>
</feature>
<gene>
    <name evidence="3" type="ORF">ABC974_20985</name>
</gene>
<dbReference type="PROSITE" id="PS51257">
    <property type="entry name" value="PROKAR_LIPOPROTEIN"/>
    <property type="match status" value="1"/>
</dbReference>
<accession>A0ABU9Y8H2</accession>
<protein>
    <recommendedName>
        <fullName evidence="5">Lipoprotein</fullName>
    </recommendedName>
</protein>
<proteinExistence type="predicted"/>
<evidence type="ECO:0008006" key="5">
    <source>
        <dbReference type="Google" id="ProtNLM"/>
    </source>
</evidence>
<sequence>MRALPILALTFALASCVSPTAPPRPAPAPAPTYTPPPRPTPTPAPVGPDWRDWPVTSGDWVYRQDGRGSIALFGQRGADAVVTLRCDLAANTLYLSRAGLAAGAVPMTIRTSTVSRILSSAPTGGTPPYLAVSIAPRDSLLDAIGFSRGRFVIEQPGYPTLVLPAWPEIERVTEDCRR</sequence>
<evidence type="ECO:0000256" key="1">
    <source>
        <dbReference type="SAM" id="MobiDB-lite"/>
    </source>
</evidence>
<reference evidence="3 4" key="1">
    <citation type="submission" date="2024-05" db="EMBL/GenBank/DDBJ databases">
        <authorList>
            <person name="Liu Q."/>
            <person name="Xin Y.-H."/>
        </authorList>
    </citation>
    <scope>NUCLEOTIDE SEQUENCE [LARGE SCALE GENOMIC DNA]</scope>
    <source>
        <strain evidence="3 4">CGMCC 1.10181</strain>
    </source>
</reference>
<keyword evidence="2" id="KW-0732">Signal</keyword>
<feature type="region of interest" description="Disordered" evidence="1">
    <location>
        <begin position="20"/>
        <end position="50"/>
    </location>
</feature>
<dbReference type="EMBL" id="JBDIME010000024">
    <property type="protein sequence ID" value="MEN2792118.1"/>
    <property type="molecule type" value="Genomic_DNA"/>
</dbReference>
<keyword evidence="4" id="KW-1185">Reference proteome</keyword>
<evidence type="ECO:0000313" key="4">
    <source>
        <dbReference type="Proteomes" id="UP001419910"/>
    </source>
</evidence>
<evidence type="ECO:0000256" key="2">
    <source>
        <dbReference type="SAM" id="SignalP"/>
    </source>
</evidence>
<feature type="compositionally biased region" description="Pro residues" evidence="1">
    <location>
        <begin position="20"/>
        <end position="46"/>
    </location>
</feature>
<dbReference type="RefSeq" id="WP_345840522.1">
    <property type="nucleotide sequence ID" value="NZ_JBDIME010000024.1"/>
</dbReference>